<evidence type="ECO:0000313" key="3">
    <source>
        <dbReference type="EMBL" id="KAG8457736.1"/>
    </source>
</evidence>
<dbReference type="AlphaFoldDB" id="A0A8J5X0L7"/>
<dbReference type="Proteomes" id="UP000751190">
    <property type="component" value="Unassembled WGS sequence"/>
</dbReference>
<organism evidence="3 4">
    <name type="scientific">Diacronema lutheri</name>
    <name type="common">Unicellular marine alga</name>
    <name type="synonym">Monochrysis lutheri</name>
    <dbReference type="NCBI Taxonomy" id="2081491"/>
    <lineage>
        <taxon>Eukaryota</taxon>
        <taxon>Haptista</taxon>
        <taxon>Haptophyta</taxon>
        <taxon>Pavlovophyceae</taxon>
        <taxon>Pavlovales</taxon>
        <taxon>Pavlovaceae</taxon>
        <taxon>Diacronema</taxon>
    </lineage>
</organism>
<evidence type="ECO:0000259" key="2">
    <source>
        <dbReference type="Pfam" id="PF07978"/>
    </source>
</evidence>
<dbReference type="OrthoDB" id="10262843at2759"/>
<reference evidence="3" key="1">
    <citation type="submission" date="2021-05" db="EMBL/GenBank/DDBJ databases">
        <title>The genome of the haptophyte Pavlova lutheri (Diacronema luteri, Pavlovales) - a model for lipid biosynthesis in eukaryotic algae.</title>
        <authorList>
            <person name="Hulatt C.J."/>
            <person name="Posewitz M.C."/>
        </authorList>
    </citation>
    <scope>NUCLEOTIDE SEQUENCE</scope>
    <source>
        <strain evidence="3">NIVA-4/92</strain>
    </source>
</reference>
<dbReference type="EMBL" id="JAGTXO010000064">
    <property type="protein sequence ID" value="KAG8457736.1"/>
    <property type="molecule type" value="Genomic_DNA"/>
</dbReference>
<comment type="caution">
    <text evidence="3">The sequence shown here is derived from an EMBL/GenBank/DDBJ whole genome shotgun (WGS) entry which is preliminary data.</text>
</comment>
<feature type="domain" description="NIPSNAP" evidence="2">
    <location>
        <begin position="156"/>
        <end position="240"/>
    </location>
</feature>
<evidence type="ECO:0000313" key="4">
    <source>
        <dbReference type="Proteomes" id="UP000751190"/>
    </source>
</evidence>
<dbReference type="Pfam" id="PF07978">
    <property type="entry name" value="NIPSNAP"/>
    <property type="match status" value="1"/>
</dbReference>
<protein>
    <recommendedName>
        <fullName evidence="2">NIPSNAP domain-containing protein</fullName>
    </recommendedName>
</protein>
<dbReference type="PANTHER" id="PTHR21017:SF17">
    <property type="entry name" value="PROTEIN NIPSNAP"/>
    <property type="match status" value="1"/>
</dbReference>
<dbReference type="OMA" id="HASYDER"/>
<dbReference type="GO" id="GO:0005739">
    <property type="term" value="C:mitochondrion"/>
    <property type="evidence" value="ECO:0007669"/>
    <property type="project" value="TreeGrafter"/>
</dbReference>
<comment type="similarity">
    <text evidence="1">Belongs to the NipSnap family.</text>
</comment>
<dbReference type="InterPro" id="IPR012577">
    <property type="entry name" value="NIPSNAP"/>
</dbReference>
<proteinExistence type="inferred from homology"/>
<keyword evidence="4" id="KW-1185">Reference proteome</keyword>
<dbReference type="SUPFAM" id="SSF54909">
    <property type="entry name" value="Dimeric alpha+beta barrel"/>
    <property type="match status" value="2"/>
</dbReference>
<dbReference type="InterPro" id="IPR051557">
    <property type="entry name" value="NipSnap_domain"/>
</dbReference>
<accession>A0A8J5X0L7</accession>
<evidence type="ECO:0000256" key="1">
    <source>
        <dbReference type="ARBA" id="ARBA00005291"/>
    </source>
</evidence>
<gene>
    <name evidence="3" type="ORF">KFE25_013242</name>
</gene>
<dbReference type="Gene3D" id="3.30.70.100">
    <property type="match status" value="2"/>
</dbReference>
<dbReference type="PANTHER" id="PTHR21017">
    <property type="entry name" value="NIPSNAP-RELATED"/>
    <property type="match status" value="1"/>
</dbReference>
<name>A0A8J5X0L7_DIALT</name>
<sequence>MASKLVAGKGFIEVRRAVLRPERRAAYLMAHANAAPLLSRARPGLLASLVAELGADANEVISLHAHASYDERDAREAAARADAEFGAALGELSTGALHAERSEAFVEALECVAAAGADARGAAAFAPRADRRGAVYEWREYQLVLGYNPIPKLREAFVAGLPSKVAVDVEQRAELAFMGWTDVGGLNRFVELWRYASIQEAMRAREAARASAEWRGTIGTVAPMVQSFSTAFYRPAVHSPWQ</sequence>
<dbReference type="GO" id="GO:0000423">
    <property type="term" value="P:mitophagy"/>
    <property type="evidence" value="ECO:0007669"/>
    <property type="project" value="UniProtKB-ARBA"/>
</dbReference>
<dbReference type="InterPro" id="IPR011008">
    <property type="entry name" value="Dimeric_a/b-barrel"/>
</dbReference>